<keyword evidence="6" id="KW-0274">FAD</keyword>
<evidence type="ECO:0000256" key="3">
    <source>
        <dbReference type="ARBA" id="ARBA00022448"/>
    </source>
</evidence>
<keyword evidence="16" id="KW-0732">Signal</keyword>
<evidence type="ECO:0000256" key="2">
    <source>
        <dbReference type="ARBA" id="ARBA00004305"/>
    </source>
</evidence>
<comment type="cofactor">
    <cofactor evidence="1">
        <name>FAD</name>
        <dbReference type="ChEBI" id="CHEBI:57692"/>
    </cofactor>
</comment>
<keyword evidence="5" id="KW-0679">Respiratory chain</keyword>
<keyword evidence="10" id="KW-0496">Mitochondrion</keyword>
<evidence type="ECO:0000259" key="17">
    <source>
        <dbReference type="Pfam" id="PF01370"/>
    </source>
</evidence>
<evidence type="ECO:0000313" key="19">
    <source>
        <dbReference type="Proteomes" id="UP000472271"/>
    </source>
</evidence>
<keyword evidence="4" id="KW-0285">Flavoprotein</keyword>
<keyword evidence="19" id="KW-1185">Reference proteome</keyword>
<dbReference type="InterPro" id="IPR001509">
    <property type="entry name" value="Epimerase_deHydtase"/>
</dbReference>
<evidence type="ECO:0000256" key="6">
    <source>
        <dbReference type="ARBA" id="ARBA00022827"/>
    </source>
</evidence>
<gene>
    <name evidence="18" type="primary">ndufa9a</name>
</gene>
<dbReference type="InterPro" id="IPR051207">
    <property type="entry name" value="ComplexI_NDUFA9_subunit"/>
</dbReference>
<dbReference type="Pfam" id="PF01370">
    <property type="entry name" value="Epimerase"/>
    <property type="match status" value="1"/>
</dbReference>
<reference evidence="18" key="1">
    <citation type="submission" date="2019-06" db="EMBL/GenBank/DDBJ databases">
        <authorList>
            <consortium name="Wellcome Sanger Institute Data Sharing"/>
        </authorList>
    </citation>
    <scope>NUCLEOTIDE SEQUENCE [LARGE SCALE GENOMIC DNA]</scope>
</reference>
<dbReference type="Proteomes" id="UP000472271">
    <property type="component" value="Chromosome 6"/>
</dbReference>
<evidence type="ECO:0000256" key="16">
    <source>
        <dbReference type="SAM" id="SignalP"/>
    </source>
</evidence>
<organism evidence="18 19">
    <name type="scientific">Sphaeramia orbicularis</name>
    <name type="common">orbiculate cardinalfish</name>
    <dbReference type="NCBI Taxonomy" id="375764"/>
    <lineage>
        <taxon>Eukaryota</taxon>
        <taxon>Metazoa</taxon>
        <taxon>Chordata</taxon>
        <taxon>Craniata</taxon>
        <taxon>Vertebrata</taxon>
        <taxon>Euteleostomi</taxon>
        <taxon>Actinopterygii</taxon>
        <taxon>Neopterygii</taxon>
        <taxon>Teleostei</taxon>
        <taxon>Neoteleostei</taxon>
        <taxon>Acanthomorphata</taxon>
        <taxon>Gobiaria</taxon>
        <taxon>Kurtiformes</taxon>
        <taxon>Apogonoidei</taxon>
        <taxon>Apogonidae</taxon>
        <taxon>Apogoninae</taxon>
        <taxon>Sphaeramia</taxon>
    </lineage>
</organism>
<evidence type="ECO:0000256" key="11">
    <source>
        <dbReference type="ARBA" id="ARBA00038501"/>
    </source>
</evidence>
<evidence type="ECO:0000256" key="9">
    <source>
        <dbReference type="ARBA" id="ARBA00022990"/>
    </source>
</evidence>
<dbReference type="PANTHER" id="PTHR12126:SF11">
    <property type="entry name" value="NADH DEHYDROGENASE [UBIQUINONE] 1 ALPHA SUBCOMPLEX SUBUNIT 9, MITOCHONDRIAL"/>
    <property type="match status" value="1"/>
</dbReference>
<dbReference type="Gene3D" id="3.40.50.720">
    <property type="entry name" value="NAD(P)-binding Rossmann-like Domain"/>
    <property type="match status" value="1"/>
</dbReference>
<evidence type="ECO:0000313" key="18">
    <source>
        <dbReference type="Ensembl" id="ENSSORP00005018599.1"/>
    </source>
</evidence>
<reference evidence="18" key="3">
    <citation type="submission" date="2025-09" db="UniProtKB">
        <authorList>
            <consortium name="Ensembl"/>
        </authorList>
    </citation>
    <scope>IDENTIFICATION</scope>
</reference>
<reference evidence="18" key="2">
    <citation type="submission" date="2025-08" db="UniProtKB">
        <authorList>
            <consortium name="Ensembl"/>
        </authorList>
    </citation>
    <scope>IDENTIFICATION</scope>
</reference>
<feature type="chain" id="PRO_5025419006" description="NADH dehydrogenase [ubiquinone] 1 alpha subcomplex subunit 9, mitochondrial" evidence="16">
    <location>
        <begin position="20"/>
        <end position="377"/>
    </location>
</feature>
<evidence type="ECO:0000256" key="15">
    <source>
        <dbReference type="ARBA" id="ARBA00046455"/>
    </source>
</evidence>
<dbReference type="PANTHER" id="PTHR12126">
    <property type="entry name" value="NADH-UBIQUINONE OXIDOREDUCTASE 39 KDA SUBUNIT-RELATED"/>
    <property type="match status" value="1"/>
</dbReference>
<evidence type="ECO:0000256" key="8">
    <source>
        <dbReference type="ARBA" id="ARBA00022982"/>
    </source>
</evidence>
<keyword evidence="9" id="KW-0007">Acetylation</keyword>
<keyword evidence="8" id="KW-0249">Electron transport</keyword>
<accession>A0A672ZP47</accession>
<evidence type="ECO:0000256" key="5">
    <source>
        <dbReference type="ARBA" id="ARBA00022660"/>
    </source>
</evidence>
<comment type="subunit">
    <text evidence="15">Complex I is composed of 45 different subunits. This a component of the hydrophobic protein fraction. Interacts with BLOC1S1. Interacts with SLC2A4. Interacts with CLOCK. Interacts with RAB5IF.</text>
</comment>
<evidence type="ECO:0000256" key="10">
    <source>
        <dbReference type="ARBA" id="ARBA00023128"/>
    </source>
</evidence>
<proteinExistence type="inferred from homology"/>
<evidence type="ECO:0000256" key="13">
    <source>
        <dbReference type="ARBA" id="ARBA00042000"/>
    </source>
</evidence>
<keyword evidence="7" id="KW-0809">Transit peptide</keyword>
<dbReference type="AlphaFoldDB" id="A0A672ZP47"/>
<name>A0A672ZP47_9TELE</name>
<dbReference type="GO" id="GO:0005759">
    <property type="term" value="C:mitochondrial matrix"/>
    <property type="evidence" value="ECO:0007669"/>
    <property type="project" value="UniProtKB-SubCell"/>
</dbReference>
<protein>
    <recommendedName>
        <fullName evidence="12">NADH dehydrogenase [ubiquinone] 1 alpha subcomplex subunit 9, mitochondrial</fullName>
    </recommendedName>
    <alternativeName>
        <fullName evidence="14">Complex I-39kD</fullName>
    </alternativeName>
    <alternativeName>
        <fullName evidence="13">NADH-ubiquinone oxidoreductase 39 kDa subunit</fullName>
    </alternativeName>
</protein>
<dbReference type="Ensembl" id="ENSSORT00005019147.1">
    <property type="protein sequence ID" value="ENSSORP00005018599.1"/>
    <property type="gene ID" value="ENSSORG00005008279.1"/>
</dbReference>
<comment type="subcellular location">
    <subcellularLocation>
        <location evidence="2">Mitochondrion matrix</location>
    </subcellularLocation>
</comment>
<feature type="domain" description="NAD-dependent epimerase/dehydratase" evidence="17">
    <location>
        <begin position="51"/>
        <end position="258"/>
    </location>
</feature>
<evidence type="ECO:0000256" key="1">
    <source>
        <dbReference type="ARBA" id="ARBA00001974"/>
    </source>
</evidence>
<dbReference type="FunFam" id="3.40.50.720:FF:000246">
    <property type="entry name" value="NADH dehydrogenase [ubiquinone] 1 alpha subcomplex subunit 9, mitochondrial"/>
    <property type="match status" value="1"/>
</dbReference>
<evidence type="ECO:0000256" key="4">
    <source>
        <dbReference type="ARBA" id="ARBA00022630"/>
    </source>
</evidence>
<evidence type="ECO:0000256" key="12">
    <source>
        <dbReference type="ARBA" id="ARBA00040720"/>
    </source>
</evidence>
<dbReference type="SUPFAM" id="SSF51735">
    <property type="entry name" value="NAD(P)-binding Rossmann-fold domains"/>
    <property type="match status" value="1"/>
</dbReference>
<comment type="similarity">
    <text evidence="11">Belongs to the complex I NDUFA9 subunit family.</text>
</comment>
<dbReference type="GO" id="GO:0044877">
    <property type="term" value="F:protein-containing complex binding"/>
    <property type="evidence" value="ECO:0007669"/>
    <property type="project" value="TreeGrafter"/>
</dbReference>
<sequence>TATFTLICVCSCSPAVLSAATVTTVQQRKLHHAVVPKGKGGRSSSSGIAATVFGATGFVGRYVVNRLGRIGSQIIVPHRCDQYDVMYLRPMGDLGQIIFMEWDPRNKDSIKRALEHSNVVINLVGREWETRNYPFEDTFVTIPQQIAKATREAGITKLVHMSHLNADIRSQSKYLRNKAVGETAVRDEFPDAIIMKPAEIFGREDKFLNYYANMRWFGNAIPLMGMGKNTVKQPVYVVDVAKAIINAIRDPDANGKTYALVGPNRYLLHDLVEYIYGVAHRPFVAYPMPRVLYHLAARAFSMSPFDPWTSPDKVDRVRISLMSLLYMKYPGLPGLEDLGITPSTIEQRAIEILRRHRRFRYLETQLDETKPAKTVNY</sequence>
<keyword evidence="3" id="KW-0813">Transport</keyword>
<evidence type="ECO:0000256" key="14">
    <source>
        <dbReference type="ARBA" id="ARBA00043145"/>
    </source>
</evidence>
<evidence type="ECO:0000256" key="7">
    <source>
        <dbReference type="ARBA" id="ARBA00022946"/>
    </source>
</evidence>
<dbReference type="InterPro" id="IPR036291">
    <property type="entry name" value="NAD(P)-bd_dom_sf"/>
</dbReference>
<feature type="signal peptide" evidence="16">
    <location>
        <begin position="1"/>
        <end position="19"/>
    </location>
</feature>
<dbReference type="CDD" id="cd05271">
    <property type="entry name" value="NDUFA9_like_SDR_a"/>
    <property type="match status" value="1"/>
</dbReference>